<dbReference type="AlphaFoldDB" id="A0AAD7Q0G4"/>
<dbReference type="SMART" id="SM00368">
    <property type="entry name" value="LRR_RI"/>
    <property type="match status" value="4"/>
</dbReference>
<dbReference type="InterPro" id="IPR032675">
    <property type="entry name" value="LRR_dom_sf"/>
</dbReference>
<proteinExistence type="predicted"/>
<comment type="caution">
    <text evidence="1">The sequence shown here is derived from an EMBL/GenBank/DDBJ whole genome shotgun (WGS) entry which is preliminary data.</text>
</comment>
<dbReference type="SUPFAM" id="SSF52047">
    <property type="entry name" value="RNI-like"/>
    <property type="match status" value="1"/>
</dbReference>
<dbReference type="EMBL" id="JARAOO010000004">
    <property type="protein sequence ID" value="KAJ7972552.1"/>
    <property type="molecule type" value="Genomic_DNA"/>
</dbReference>
<organism evidence="1 2">
    <name type="scientific">Quillaja saponaria</name>
    <name type="common">Soap bark tree</name>
    <dbReference type="NCBI Taxonomy" id="32244"/>
    <lineage>
        <taxon>Eukaryota</taxon>
        <taxon>Viridiplantae</taxon>
        <taxon>Streptophyta</taxon>
        <taxon>Embryophyta</taxon>
        <taxon>Tracheophyta</taxon>
        <taxon>Spermatophyta</taxon>
        <taxon>Magnoliopsida</taxon>
        <taxon>eudicotyledons</taxon>
        <taxon>Gunneridae</taxon>
        <taxon>Pentapetalae</taxon>
        <taxon>rosids</taxon>
        <taxon>fabids</taxon>
        <taxon>Fabales</taxon>
        <taxon>Quillajaceae</taxon>
        <taxon>Quillaja</taxon>
    </lineage>
</organism>
<evidence type="ECO:0000313" key="2">
    <source>
        <dbReference type="Proteomes" id="UP001163823"/>
    </source>
</evidence>
<sequence length="601" mass="67282">MALVPSLLTLCMKALKKELVRGDDFVSVVSELPSELLDTLYMHLPPLALHKLQKQLPFDDQKEHDLGDDGIRKKRKCGSNRYLDIAWKMLFKLRWPALFNHIQPIDWQQIYWETHLQNCLDEAAETAVLPSFNGCIGEIQISDTILKHVGYEEQTNLPTSDHLKLSYHCEQFAYYTRYLRLQNVLCTTDISDLLRNSKLQSLVLRWIRSKEHIDGLCKLLNQHSKTLTTLEFVHCKFSPDFINALRDSLVTKSMQTHGIHHFSINTSSFLEPNTVTGLVSFLSSGRSLCSLKLSDNHLSRNFAKLVFFTLLNVSSSLCVLDLSENNIAGCFSDFNCRPPTDSLPLWITESLQSLHVLNLRGNNLRKDDAENLRYALVHMPNLEVLDISDNFIEDEGIRNLIPYLIGVSEKGSPLADLNLENCELTFTGVTHLLNTISTFKRPLKSLSIADNFLGSAVAAALGKFLVKSVQVLNIGGIGLGSSGFQKLQDVTMEKSMLVKLNISKNRGGIETANFLSKLFSLAPELTAVNAAYNLMPVESLTIICSALKVAKGNLQHVDLTGNIWNYKQSHASMLAEFQHNGKPILTLPSLSTAAVPYDDDP</sequence>
<accession>A0AAD7Q0G4</accession>
<dbReference type="PANTHER" id="PTHR47818">
    <property type="entry name" value="RNI-LIKE SUPERFAMILY PROTEIN"/>
    <property type="match status" value="1"/>
</dbReference>
<gene>
    <name evidence="1" type="ORF">O6P43_010422</name>
</gene>
<dbReference type="InterPro" id="IPR001611">
    <property type="entry name" value="Leu-rich_rpt"/>
</dbReference>
<dbReference type="Proteomes" id="UP001163823">
    <property type="component" value="Chromosome 4"/>
</dbReference>
<protein>
    <submittedName>
        <fullName evidence="1">Leucine-rich repeat, ribonuclease inhibitor subtype</fullName>
    </submittedName>
</protein>
<keyword evidence="2" id="KW-1185">Reference proteome</keyword>
<reference evidence="1" key="1">
    <citation type="journal article" date="2023" name="Science">
        <title>Elucidation of the pathway for biosynthesis of saponin adjuvants from the soapbark tree.</title>
        <authorList>
            <person name="Reed J."/>
            <person name="Orme A."/>
            <person name="El-Demerdash A."/>
            <person name="Owen C."/>
            <person name="Martin L.B.B."/>
            <person name="Misra R.C."/>
            <person name="Kikuchi S."/>
            <person name="Rejzek M."/>
            <person name="Martin A.C."/>
            <person name="Harkess A."/>
            <person name="Leebens-Mack J."/>
            <person name="Louveau T."/>
            <person name="Stephenson M.J."/>
            <person name="Osbourn A."/>
        </authorList>
    </citation>
    <scope>NUCLEOTIDE SEQUENCE</scope>
    <source>
        <strain evidence="1">S10</strain>
    </source>
</reference>
<dbReference type="KEGG" id="qsa:O6P43_010422"/>
<dbReference type="PANTHER" id="PTHR47818:SF2">
    <property type="entry name" value="F-BOX DOMAIN-CONTAINING PROTEIN"/>
    <property type="match status" value="1"/>
</dbReference>
<dbReference type="Pfam" id="PF13516">
    <property type="entry name" value="LRR_6"/>
    <property type="match status" value="1"/>
</dbReference>
<evidence type="ECO:0000313" key="1">
    <source>
        <dbReference type="EMBL" id="KAJ7972552.1"/>
    </source>
</evidence>
<dbReference type="Gene3D" id="3.80.10.10">
    <property type="entry name" value="Ribonuclease Inhibitor"/>
    <property type="match status" value="1"/>
</dbReference>
<name>A0AAD7Q0G4_QUISA</name>